<proteinExistence type="predicted"/>
<keyword evidence="3" id="KW-0808">Transferase</keyword>
<evidence type="ECO:0000313" key="9">
    <source>
        <dbReference type="Proteomes" id="UP000662747"/>
    </source>
</evidence>
<name>A0ABX7NU10_9BACT</name>
<keyword evidence="9" id="KW-1185">Reference proteome</keyword>
<dbReference type="GO" id="GO:0016301">
    <property type="term" value="F:kinase activity"/>
    <property type="evidence" value="ECO:0007669"/>
    <property type="project" value="UniProtKB-KW"/>
</dbReference>
<evidence type="ECO:0000256" key="3">
    <source>
        <dbReference type="ARBA" id="ARBA00022679"/>
    </source>
</evidence>
<dbReference type="PROSITE" id="PS50109">
    <property type="entry name" value="HIS_KIN"/>
    <property type="match status" value="1"/>
</dbReference>
<dbReference type="PANTHER" id="PTHR44936:SF10">
    <property type="entry name" value="SENSOR PROTEIN RSTB"/>
    <property type="match status" value="1"/>
</dbReference>
<dbReference type="RefSeq" id="WP_206722449.1">
    <property type="nucleotide sequence ID" value="NZ_CP071090.1"/>
</dbReference>
<protein>
    <recommendedName>
        <fullName evidence="2">histidine kinase</fullName>
        <ecNumber evidence="2">2.7.13.3</ecNumber>
    </recommendedName>
</protein>
<evidence type="ECO:0000256" key="2">
    <source>
        <dbReference type="ARBA" id="ARBA00012438"/>
    </source>
</evidence>
<sequence>MSGRGDLQARERSAVADVVASTLRHDLRNKLASIRNASFYLMRQMKKTEVWSADPRVETFFQLIEKELASAEELLSKRSPPAATGPKPRCRPSDAVERALSEADLPEGVQVQRELSAKGEVELDREDLAVLVGCLVDNAVEAMPRGGTLTVRTRDLEDDEVSLRVEDTGEGLAPEAYSRAFEPFFTTKPGHAGLGLSIIHRVVQRHGWKVDLGAGPTGGTFVEVVFTGPDVGPGSRPVGREVSQGSK</sequence>
<reference evidence="8 9" key="1">
    <citation type="submission" date="2021-02" db="EMBL/GenBank/DDBJ databases">
        <title>De Novo genome assembly of isolated myxobacteria.</title>
        <authorList>
            <person name="Stevens D.C."/>
        </authorList>
    </citation>
    <scope>NUCLEOTIDE SEQUENCE [LARGE SCALE GENOMIC DNA]</scope>
    <source>
        <strain evidence="9">SCPEA02</strain>
    </source>
</reference>
<evidence type="ECO:0000256" key="5">
    <source>
        <dbReference type="ARBA" id="ARBA00022777"/>
    </source>
</evidence>
<dbReference type="Proteomes" id="UP000662747">
    <property type="component" value="Chromosome"/>
</dbReference>
<evidence type="ECO:0000256" key="4">
    <source>
        <dbReference type="ARBA" id="ARBA00022741"/>
    </source>
</evidence>
<evidence type="ECO:0000256" key="6">
    <source>
        <dbReference type="ARBA" id="ARBA00022840"/>
    </source>
</evidence>
<dbReference type="EC" id="2.7.13.3" evidence="2"/>
<dbReference type="SMART" id="SM00387">
    <property type="entry name" value="HATPase_c"/>
    <property type="match status" value="1"/>
</dbReference>
<dbReference type="InterPro" id="IPR036890">
    <property type="entry name" value="HATPase_C_sf"/>
</dbReference>
<evidence type="ECO:0000256" key="1">
    <source>
        <dbReference type="ARBA" id="ARBA00000085"/>
    </source>
</evidence>
<dbReference type="InterPro" id="IPR005467">
    <property type="entry name" value="His_kinase_dom"/>
</dbReference>
<comment type="catalytic activity">
    <reaction evidence="1">
        <text>ATP + protein L-histidine = ADP + protein N-phospho-L-histidine.</text>
        <dbReference type="EC" id="2.7.13.3"/>
    </reaction>
</comment>
<organism evidence="8 9">
    <name type="scientific">Pyxidicoccus parkwayensis</name>
    <dbReference type="NCBI Taxonomy" id="2813578"/>
    <lineage>
        <taxon>Bacteria</taxon>
        <taxon>Pseudomonadati</taxon>
        <taxon>Myxococcota</taxon>
        <taxon>Myxococcia</taxon>
        <taxon>Myxococcales</taxon>
        <taxon>Cystobacterineae</taxon>
        <taxon>Myxococcaceae</taxon>
        <taxon>Pyxidicoccus</taxon>
    </lineage>
</organism>
<feature type="domain" description="Histidine kinase" evidence="7">
    <location>
        <begin position="22"/>
        <end position="230"/>
    </location>
</feature>
<evidence type="ECO:0000313" key="8">
    <source>
        <dbReference type="EMBL" id="QSQ20869.1"/>
    </source>
</evidence>
<dbReference type="InterPro" id="IPR003594">
    <property type="entry name" value="HATPase_dom"/>
</dbReference>
<dbReference type="EMBL" id="CP071090">
    <property type="protein sequence ID" value="QSQ20869.1"/>
    <property type="molecule type" value="Genomic_DNA"/>
</dbReference>
<keyword evidence="6" id="KW-0067">ATP-binding</keyword>
<dbReference type="PANTHER" id="PTHR44936">
    <property type="entry name" value="SENSOR PROTEIN CREC"/>
    <property type="match status" value="1"/>
</dbReference>
<dbReference type="InterPro" id="IPR004358">
    <property type="entry name" value="Sig_transdc_His_kin-like_C"/>
</dbReference>
<gene>
    <name evidence="8" type="ORF">JY651_37450</name>
</gene>
<dbReference type="PRINTS" id="PR00344">
    <property type="entry name" value="BCTRLSENSOR"/>
</dbReference>
<evidence type="ECO:0000259" key="7">
    <source>
        <dbReference type="PROSITE" id="PS50109"/>
    </source>
</evidence>
<keyword evidence="5 8" id="KW-0418">Kinase</keyword>
<accession>A0ABX7NU10</accession>
<dbReference type="Pfam" id="PF02518">
    <property type="entry name" value="HATPase_c"/>
    <property type="match status" value="1"/>
</dbReference>
<dbReference type="InterPro" id="IPR050980">
    <property type="entry name" value="2C_sensor_his_kinase"/>
</dbReference>
<keyword evidence="4" id="KW-0547">Nucleotide-binding</keyword>
<dbReference type="Gene3D" id="3.30.565.10">
    <property type="entry name" value="Histidine kinase-like ATPase, C-terminal domain"/>
    <property type="match status" value="1"/>
</dbReference>
<dbReference type="SUPFAM" id="SSF55874">
    <property type="entry name" value="ATPase domain of HSP90 chaperone/DNA topoisomerase II/histidine kinase"/>
    <property type="match status" value="1"/>
</dbReference>